<dbReference type="Pfam" id="PF00160">
    <property type="entry name" value="Pro_isomerase"/>
    <property type="match status" value="1"/>
</dbReference>
<dbReference type="SUPFAM" id="SSF50891">
    <property type="entry name" value="Cyclophilin-like"/>
    <property type="match status" value="1"/>
</dbReference>
<dbReference type="GO" id="GO:0003755">
    <property type="term" value="F:peptidyl-prolyl cis-trans isomerase activity"/>
    <property type="evidence" value="ECO:0007669"/>
    <property type="project" value="InterPro"/>
</dbReference>
<evidence type="ECO:0000313" key="2">
    <source>
        <dbReference type="EMBL" id="NNT71411.1"/>
    </source>
</evidence>
<dbReference type="PANTHER" id="PTHR45625:SF6">
    <property type="entry name" value="SPLICEOSOME-ASSOCIATED PROTEIN CWC27 HOMOLOG"/>
    <property type="match status" value="1"/>
</dbReference>
<evidence type="ECO:0000313" key="3">
    <source>
        <dbReference type="Proteomes" id="UP000536509"/>
    </source>
</evidence>
<keyword evidence="3" id="KW-1185">Reference proteome</keyword>
<sequence length="192" mass="22157">MGCKKEPFNTAWTQEQAPEIFKAKFETTKGDFEMEIKRSWSPKAADRLYQLLKHGYYDNAIFYRVVPNFVAQFGNTDSEQMKQWKSVTIPDEAVKHSNTRGTLSFARSGKDTRDLEIFINLEDNTSLDTLTFEGAKGFTPLGKVIKGMEVVDDLYSGYGEEPMSNPNLYRNRDLFYQTYPKLDLIKKAYLID</sequence>
<accession>A0A7Y3R7S9</accession>
<reference evidence="2 3" key="1">
    <citation type="submission" date="2020-05" db="EMBL/GenBank/DDBJ databases">
        <title>Draft genome of Flavobacterium sp. IMCC34852.</title>
        <authorList>
            <person name="Song J."/>
            <person name="Cho J.-C."/>
        </authorList>
    </citation>
    <scope>NUCLEOTIDE SEQUENCE [LARGE SCALE GENOMIC DNA]</scope>
    <source>
        <strain evidence="2 3">IMCC34852</strain>
    </source>
</reference>
<dbReference type="PANTHER" id="PTHR45625">
    <property type="entry name" value="PEPTIDYL-PROLYL CIS-TRANS ISOMERASE-RELATED"/>
    <property type="match status" value="1"/>
</dbReference>
<keyword evidence="2" id="KW-0413">Isomerase</keyword>
<proteinExistence type="predicted"/>
<dbReference type="InterPro" id="IPR002130">
    <property type="entry name" value="Cyclophilin-type_PPIase_dom"/>
</dbReference>
<dbReference type="PROSITE" id="PS50072">
    <property type="entry name" value="CSA_PPIASE_2"/>
    <property type="match status" value="1"/>
</dbReference>
<evidence type="ECO:0000259" key="1">
    <source>
        <dbReference type="PROSITE" id="PS50072"/>
    </source>
</evidence>
<dbReference type="RefSeq" id="WP_171221625.1">
    <property type="nucleotide sequence ID" value="NZ_CP121446.1"/>
</dbReference>
<comment type="caution">
    <text evidence="2">The sequence shown here is derived from an EMBL/GenBank/DDBJ whole genome shotgun (WGS) entry which is preliminary data.</text>
</comment>
<dbReference type="AlphaFoldDB" id="A0A7Y3R7S9"/>
<dbReference type="Proteomes" id="UP000536509">
    <property type="component" value="Unassembled WGS sequence"/>
</dbReference>
<organism evidence="2 3">
    <name type="scientific">Flavobacterium rivulicola</name>
    <dbReference type="NCBI Taxonomy" id="2732161"/>
    <lineage>
        <taxon>Bacteria</taxon>
        <taxon>Pseudomonadati</taxon>
        <taxon>Bacteroidota</taxon>
        <taxon>Flavobacteriia</taxon>
        <taxon>Flavobacteriales</taxon>
        <taxon>Flavobacteriaceae</taxon>
        <taxon>Flavobacterium</taxon>
    </lineage>
</organism>
<name>A0A7Y3R7S9_9FLAO</name>
<gene>
    <name evidence="2" type="ORF">HKT18_04190</name>
</gene>
<feature type="domain" description="PPIase cyclophilin-type" evidence="1">
    <location>
        <begin position="30"/>
        <end position="166"/>
    </location>
</feature>
<protein>
    <submittedName>
        <fullName evidence="2">Peptidylprolyl isomerase</fullName>
    </submittedName>
</protein>
<dbReference type="EMBL" id="JABEVX010000002">
    <property type="protein sequence ID" value="NNT71411.1"/>
    <property type="molecule type" value="Genomic_DNA"/>
</dbReference>
<dbReference type="Gene3D" id="2.40.100.10">
    <property type="entry name" value="Cyclophilin-like"/>
    <property type="match status" value="1"/>
</dbReference>
<dbReference type="InterPro" id="IPR044666">
    <property type="entry name" value="Cyclophilin_A-like"/>
</dbReference>
<dbReference type="InterPro" id="IPR029000">
    <property type="entry name" value="Cyclophilin-like_dom_sf"/>
</dbReference>